<dbReference type="InterPro" id="IPR028081">
    <property type="entry name" value="Leu-bd"/>
</dbReference>
<gene>
    <name evidence="7" type="ORF">GCM10023225_06680</name>
</gene>
<organism evidence="7 8">
    <name type="scientific">Kineococcus glutinatus</name>
    <dbReference type="NCBI Taxonomy" id="1070872"/>
    <lineage>
        <taxon>Bacteria</taxon>
        <taxon>Bacillati</taxon>
        <taxon>Actinomycetota</taxon>
        <taxon>Actinomycetes</taxon>
        <taxon>Kineosporiales</taxon>
        <taxon>Kineosporiaceae</taxon>
        <taxon>Kineococcus</taxon>
    </lineage>
</organism>
<evidence type="ECO:0000259" key="6">
    <source>
        <dbReference type="Pfam" id="PF13458"/>
    </source>
</evidence>
<keyword evidence="2" id="KW-0813">Transport</keyword>
<comment type="similarity">
    <text evidence="1">Belongs to the leucine-binding protein family.</text>
</comment>
<dbReference type="EMBL" id="BAABIL010000076">
    <property type="protein sequence ID" value="GAA4966404.1"/>
    <property type="molecule type" value="Genomic_DNA"/>
</dbReference>
<evidence type="ECO:0000256" key="4">
    <source>
        <dbReference type="ARBA" id="ARBA00022970"/>
    </source>
</evidence>
<dbReference type="InterPro" id="IPR028082">
    <property type="entry name" value="Peripla_BP_I"/>
</dbReference>
<keyword evidence="8" id="KW-1185">Reference proteome</keyword>
<dbReference type="PRINTS" id="PR00337">
    <property type="entry name" value="LEUILEVALBP"/>
</dbReference>
<name>A0ABP9HBB3_9ACTN</name>
<evidence type="ECO:0000256" key="3">
    <source>
        <dbReference type="ARBA" id="ARBA00022729"/>
    </source>
</evidence>
<dbReference type="PANTHER" id="PTHR30483">
    <property type="entry name" value="LEUCINE-SPECIFIC-BINDING PROTEIN"/>
    <property type="match status" value="1"/>
</dbReference>
<accession>A0ABP9HBB3</accession>
<dbReference type="CDD" id="cd06328">
    <property type="entry name" value="PBP1_SBP-like"/>
    <property type="match status" value="1"/>
</dbReference>
<proteinExistence type="inferred from homology"/>
<feature type="domain" description="Leucine-binding protein" evidence="6">
    <location>
        <begin position="41"/>
        <end position="371"/>
    </location>
</feature>
<evidence type="ECO:0000313" key="7">
    <source>
        <dbReference type="EMBL" id="GAA4966404.1"/>
    </source>
</evidence>
<keyword evidence="3 5" id="KW-0732">Signal</keyword>
<evidence type="ECO:0000256" key="5">
    <source>
        <dbReference type="SAM" id="SignalP"/>
    </source>
</evidence>
<evidence type="ECO:0000313" key="8">
    <source>
        <dbReference type="Proteomes" id="UP001501195"/>
    </source>
</evidence>
<dbReference type="Gene3D" id="3.40.50.2300">
    <property type="match status" value="2"/>
</dbReference>
<dbReference type="PANTHER" id="PTHR30483:SF6">
    <property type="entry name" value="PERIPLASMIC BINDING PROTEIN OF ABC TRANSPORTER FOR NATURAL AMINO ACIDS"/>
    <property type="match status" value="1"/>
</dbReference>
<dbReference type="Proteomes" id="UP001501195">
    <property type="component" value="Unassembled WGS sequence"/>
</dbReference>
<comment type="caution">
    <text evidence="7">The sequence shown here is derived from an EMBL/GenBank/DDBJ whole genome shotgun (WGS) entry which is preliminary data.</text>
</comment>
<dbReference type="RefSeq" id="WP_345710920.1">
    <property type="nucleotide sequence ID" value="NZ_BAABIL010000076.1"/>
</dbReference>
<protein>
    <submittedName>
        <fullName evidence="7">Substrate-binding domain-containing protein</fullName>
    </submittedName>
</protein>
<evidence type="ECO:0000256" key="2">
    <source>
        <dbReference type="ARBA" id="ARBA00022448"/>
    </source>
</evidence>
<feature type="chain" id="PRO_5046730309" evidence="5">
    <location>
        <begin position="22"/>
        <end position="396"/>
    </location>
</feature>
<reference evidence="8" key="1">
    <citation type="journal article" date="2019" name="Int. J. Syst. Evol. Microbiol.">
        <title>The Global Catalogue of Microorganisms (GCM) 10K type strain sequencing project: providing services to taxonomists for standard genome sequencing and annotation.</title>
        <authorList>
            <consortium name="The Broad Institute Genomics Platform"/>
            <consortium name="The Broad Institute Genome Sequencing Center for Infectious Disease"/>
            <person name="Wu L."/>
            <person name="Ma J."/>
        </authorList>
    </citation>
    <scope>NUCLEOTIDE SEQUENCE [LARGE SCALE GENOMIC DNA]</scope>
    <source>
        <strain evidence="8">JCM 18126</strain>
    </source>
</reference>
<dbReference type="PROSITE" id="PS51257">
    <property type="entry name" value="PROKAR_LIPOPROTEIN"/>
    <property type="match status" value="1"/>
</dbReference>
<evidence type="ECO:0000256" key="1">
    <source>
        <dbReference type="ARBA" id="ARBA00010062"/>
    </source>
</evidence>
<feature type="signal peptide" evidence="5">
    <location>
        <begin position="1"/>
        <end position="21"/>
    </location>
</feature>
<keyword evidence="4" id="KW-0029">Amino-acid transport</keyword>
<dbReference type="Pfam" id="PF13458">
    <property type="entry name" value="Peripla_BP_6"/>
    <property type="match status" value="1"/>
</dbReference>
<dbReference type="InterPro" id="IPR000709">
    <property type="entry name" value="Leu_Ile_Val-bd"/>
</dbReference>
<dbReference type="InterPro" id="IPR051010">
    <property type="entry name" value="BCAA_transport"/>
</dbReference>
<dbReference type="SUPFAM" id="SSF53822">
    <property type="entry name" value="Periplasmic binding protein-like I"/>
    <property type="match status" value="1"/>
</dbReference>
<sequence>MTSRARSRLLGALVVPALLVAACGGGSGSPTGDASAAGAEPVTVGVVTATSGALASYGRAYLEGLEAGLDHATDGTGEVGGRPVRLEVVDDAGAPDQAVAAATELVGRGVKILVGTVSSGVAVQLAPFAEENDLLYVSGPAAVDAVTGVNRNTFRSGRQTYQDVAAAASLLADPRGTVLVLGQDTAFGQGNVAAVQAVLGARGATVEQLLVPATANDFTPFAQQIRDRAPDLLFVAWAGDTSAAMWQSLQQQGVFEATEVTTGLGDRATWPAYGQAPQDIAFLAHYVPGAADTEADAALRERVAEPDLFTPDGFVAAQMVVRALQEGDPEDTASMIEALEGWEFEAPKGTQTIRASDHAMLQPMFTARLTGTGETRQAELVEALDADAVAPPEAGQ</sequence>